<evidence type="ECO:0000313" key="3">
    <source>
        <dbReference type="EMBL" id="MEP0816858.1"/>
    </source>
</evidence>
<organism evidence="3 4">
    <name type="scientific">Trichocoleus desertorum GB2-A4</name>
    <dbReference type="NCBI Taxonomy" id="2933944"/>
    <lineage>
        <taxon>Bacteria</taxon>
        <taxon>Bacillati</taxon>
        <taxon>Cyanobacteriota</taxon>
        <taxon>Cyanophyceae</taxon>
        <taxon>Leptolyngbyales</taxon>
        <taxon>Trichocoleusaceae</taxon>
        <taxon>Trichocoleus</taxon>
    </lineage>
</organism>
<proteinExistence type="predicted"/>
<dbReference type="Proteomes" id="UP001464891">
    <property type="component" value="Unassembled WGS sequence"/>
</dbReference>
<sequence>MKEPAPIRKTRTWTGRSQLKQSPSLPASRMIQLAHAVSRATAIEKSQSQMVESVPPLAEMSPSTVTSSNPLHSSRVKSKVSGADPALSADVARQIEAQAVLVEQLSAELRAAMAQLKTMTQKTYLEPPETTDQKPSHAVTLSETQPEQAIAAVSQDIALVNSPEASLTQSQQNAASTAQLLRRLRHRRKPSDRLRPRCVEPATTASRSQMRHKQLKAIQRYRWLRQVRRWLSAAVKLPTGMPALLSDAAVWVAIAAAVRVGLQMLIRTYPVLWFPVVLLVAGAAMLTTHQAVFKSAVSSVWGYRLLLVVIGLLLGGRL</sequence>
<dbReference type="RefSeq" id="WP_190439035.1">
    <property type="nucleotide sequence ID" value="NZ_JAMPKM010000003.1"/>
</dbReference>
<evidence type="ECO:0000256" key="2">
    <source>
        <dbReference type="SAM" id="Phobius"/>
    </source>
</evidence>
<name>A0ABV0J4Z4_9CYAN</name>
<comment type="caution">
    <text evidence="3">The sequence shown here is derived from an EMBL/GenBank/DDBJ whole genome shotgun (WGS) entry which is preliminary data.</text>
</comment>
<feature type="region of interest" description="Disordered" evidence="1">
    <location>
        <begin position="1"/>
        <end position="27"/>
    </location>
</feature>
<gene>
    <name evidence="3" type="ORF">NC998_07090</name>
</gene>
<keyword evidence="4" id="KW-1185">Reference proteome</keyword>
<feature type="compositionally biased region" description="Polar residues" evidence="1">
    <location>
        <begin position="12"/>
        <end position="25"/>
    </location>
</feature>
<feature type="region of interest" description="Disordered" evidence="1">
    <location>
        <begin position="58"/>
        <end position="77"/>
    </location>
</feature>
<reference evidence="3 4" key="1">
    <citation type="submission" date="2022-04" db="EMBL/GenBank/DDBJ databases">
        <title>Positive selection, recombination, and allopatry shape intraspecific diversity of widespread and dominant cyanobacteria.</title>
        <authorList>
            <person name="Wei J."/>
            <person name="Shu W."/>
            <person name="Hu C."/>
        </authorList>
    </citation>
    <scope>NUCLEOTIDE SEQUENCE [LARGE SCALE GENOMIC DNA]</scope>
    <source>
        <strain evidence="3 4">GB2-A4</strain>
    </source>
</reference>
<evidence type="ECO:0000313" key="4">
    <source>
        <dbReference type="Proteomes" id="UP001464891"/>
    </source>
</evidence>
<feature type="transmembrane region" description="Helical" evidence="2">
    <location>
        <begin position="269"/>
        <end position="288"/>
    </location>
</feature>
<dbReference type="EMBL" id="JAMPKM010000003">
    <property type="protein sequence ID" value="MEP0816858.1"/>
    <property type="molecule type" value="Genomic_DNA"/>
</dbReference>
<feature type="region of interest" description="Disordered" evidence="1">
    <location>
        <begin position="185"/>
        <end position="206"/>
    </location>
</feature>
<feature type="compositionally biased region" description="Polar residues" evidence="1">
    <location>
        <begin position="61"/>
        <end position="72"/>
    </location>
</feature>
<evidence type="ECO:0000256" key="1">
    <source>
        <dbReference type="SAM" id="MobiDB-lite"/>
    </source>
</evidence>
<keyword evidence="2" id="KW-0812">Transmembrane</keyword>
<protein>
    <submittedName>
        <fullName evidence="3">Uncharacterized protein</fullName>
    </submittedName>
</protein>
<accession>A0ABV0J4Z4</accession>
<keyword evidence="2" id="KW-0472">Membrane</keyword>
<keyword evidence="2" id="KW-1133">Transmembrane helix</keyword>
<feature type="transmembrane region" description="Helical" evidence="2">
    <location>
        <begin position="300"/>
        <end position="316"/>
    </location>
</feature>
<feature type="region of interest" description="Disordered" evidence="1">
    <location>
        <begin position="125"/>
        <end position="144"/>
    </location>
</feature>